<proteinExistence type="inferred from homology"/>
<accession>A0ABW9VLV4</accession>
<evidence type="ECO:0000313" key="5">
    <source>
        <dbReference type="EMBL" id="MYM40407.1"/>
    </source>
</evidence>
<dbReference type="SUPFAM" id="SSF51735">
    <property type="entry name" value="NAD(P)-binding Rossmann-fold domains"/>
    <property type="match status" value="1"/>
</dbReference>
<dbReference type="Proteomes" id="UP000478090">
    <property type="component" value="Unassembled WGS sequence"/>
</dbReference>
<comment type="caution">
    <text evidence="5">The sequence shown here is derived from an EMBL/GenBank/DDBJ whole genome shotgun (WGS) entry which is preliminary data.</text>
</comment>
<organism evidence="5 6">
    <name type="scientific">Duganella qianjiadongensis</name>
    <dbReference type="NCBI Taxonomy" id="2692176"/>
    <lineage>
        <taxon>Bacteria</taxon>
        <taxon>Pseudomonadati</taxon>
        <taxon>Pseudomonadota</taxon>
        <taxon>Betaproteobacteria</taxon>
        <taxon>Burkholderiales</taxon>
        <taxon>Oxalobacteraceae</taxon>
        <taxon>Telluria group</taxon>
        <taxon>Duganella</taxon>
    </lineage>
</organism>
<dbReference type="InterPro" id="IPR050984">
    <property type="entry name" value="Gfo/Idh/MocA_domain"/>
</dbReference>
<dbReference type="Gene3D" id="3.40.50.720">
    <property type="entry name" value="NAD(P)-binding Rossmann-like Domain"/>
    <property type="match status" value="1"/>
</dbReference>
<keyword evidence="2" id="KW-0560">Oxidoreductase</keyword>
<dbReference type="Pfam" id="PF22725">
    <property type="entry name" value="GFO_IDH_MocA_C3"/>
    <property type="match status" value="1"/>
</dbReference>
<comment type="similarity">
    <text evidence="1">Belongs to the Gfo/Idh/MocA family.</text>
</comment>
<dbReference type="SUPFAM" id="SSF55347">
    <property type="entry name" value="Glyceraldehyde-3-phosphate dehydrogenase-like, C-terminal domain"/>
    <property type="match status" value="1"/>
</dbReference>
<evidence type="ECO:0000313" key="6">
    <source>
        <dbReference type="Proteomes" id="UP000478090"/>
    </source>
</evidence>
<sequence>MTQGATTPFIRWGILGTGKIARAFAAALQITPDAKLVAVASRSMESAAPFAQEFGAERAHGSYQALADDPEVDVIYIATPHPMHHENALLCLHGGKAVLVEKSFTMNRRQAEEVIALARSKKLFVMEAMWTRFIPAMVEARRIIESGEIGVPANVSADFGFTANFGPEHRVFNPVLGGGALLDLGIYPLSMAAYFLGPVAAVQAQAEMTASGVDMQTVFTLKHEQGGVSTCSCSLRSRSPTELVISGSKGYVRLHDRFHNTSTLSVVLVDGSSRSERTLQLPIAGNGYTHEAQEVGRCLRAGLIESPVMSHDETLAIMGTLDEIRRQIGLVYSADSAN</sequence>
<dbReference type="RefSeq" id="WP_161039763.1">
    <property type="nucleotide sequence ID" value="NZ_WWCM01000009.1"/>
</dbReference>
<name>A0ABW9VLV4_9BURK</name>
<feature type="domain" description="Gfo/Idh/MocA-like oxidoreductase N-terminal" evidence="3">
    <location>
        <begin position="10"/>
        <end position="126"/>
    </location>
</feature>
<keyword evidence="6" id="KW-1185">Reference proteome</keyword>
<dbReference type="InterPro" id="IPR000683">
    <property type="entry name" value="Gfo/Idh/MocA-like_OxRdtase_N"/>
</dbReference>
<evidence type="ECO:0000256" key="1">
    <source>
        <dbReference type="ARBA" id="ARBA00010928"/>
    </source>
</evidence>
<dbReference type="InterPro" id="IPR055170">
    <property type="entry name" value="GFO_IDH_MocA-like_dom"/>
</dbReference>
<dbReference type="EMBL" id="WWCM01000009">
    <property type="protein sequence ID" value="MYM40407.1"/>
    <property type="molecule type" value="Genomic_DNA"/>
</dbReference>
<dbReference type="Pfam" id="PF01408">
    <property type="entry name" value="GFO_IDH_MocA"/>
    <property type="match status" value="1"/>
</dbReference>
<dbReference type="PANTHER" id="PTHR22604:SF105">
    <property type="entry name" value="TRANS-1,2-DIHYDROBENZENE-1,2-DIOL DEHYDROGENASE"/>
    <property type="match status" value="1"/>
</dbReference>
<dbReference type="Gene3D" id="3.30.360.10">
    <property type="entry name" value="Dihydrodipicolinate Reductase, domain 2"/>
    <property type="match status" value="1"/>
</dbReference>
<evidence type="ECO:0000256" key="2">
    <source>
        <dbReference type="ARBA" id="ARBA00023002"/>
    </source>
</evidence>
<dbReference type="PANTHER" id="PTHR22604">
    <property type="entry name" value="OXIDOREDUCTASES"/>
    <property type="match status" value="1"/>
</dbReference>
<dbReference type="InterPro" id="IPR036291">
    <property type="entry name" value="NAD(P)-bd_dom_sf"/>
</dbReference>
<protein>
    <submittedName>
        <fullName evidence="5">Gfo/Idh/MocA family oxidoreductase</fullName>
    </submittedName>
</protein>
<evidence type="ECO:0000259" key="3">
    <source>
        <dbReference type="Pfam" id="PF01408"/>
    </source>
</evidence>
<evidence type="ECO:0000259" key="4">
    <source>
        <dbReference type="Pfam" id="PF22725"/>
    </source>
</evidence>
<reference evidence="5 6" key="1">
    <citation type="submission" date="2019-12" db="EMBL/GenBank/DDBJ databases">
        <title>Novel species isolated from a subtropical stream in China.</title>
        <authorList>
            <person name="Lu H."/>
        </authorList>
    </citation>
    <scope>NUCLEOTIDE SEQUENCE [LARGE SCALE GENOMIC DNA]</scope>
    <source>
        <strain evidence="5 6">CY13W</strain>
    </source>
</reference>
<feature type="domain" description="GFO/IDH/MocA-like oxidoreductase" evidence="4">
    <location>
        <begin position="138"/>
        <end position="252"/>
    </location>
</feature>
<gene>
    <name evidence="5" type="ORF">GTP27_13845</name>
</gene>